<dbReference type="InterPro" id="IPR033186">
    <property type="entry name" value="HerA_C"/>
</dbReference>
<evidence type="ECO:0000256" key="1">
    <source>
        <dbReference type="SAM" id="MobiDB-lite"/>
    </source>
</evidence>
<dbReference type="InterPro" id="IPR027417">
    <property type="entry name" value="P-loop_NTPase"/>
</dbReference>
<accession>A0A1G9VZ25</accession>
<feature type="domain" description="Helicase HerA-like C-terminal" evidence="2">
    <location>
        <begin position="11"/>
        <end position="518"/>
    </location>
</feature>
<dbReference type="SUPFAM" id="SSF52540">
    <property type="entry name" value="P-loop containing nucleoside triphosphate hydrolases"/>
    <property type="match status" value="1"/>
</dbReference>
<feature type="compositionally biased region" description="Polar residues" evidence="1">
    <location>
        <begin position="435"/>
        <end position="444"/>
    </location>
</feature>
<sequence length="539" mass="59756">MLYEDKILIGKANDKGVYIFPEMANRHGLIAGATGTGKTVTLKVLAESFSELGVPVFLADAKGDLAGLSYLGEMSDNIKNRVDKLGLEEYGFCLDSFPVTFWDVYQEKGIPLRTTVSEMGPMLLSRILELNNLQSDILNIVFKIADDEKLLLIDCKDLKAMLLHIADNADKYSLSYGNMSKQSIAAIIRAIVSLEASGGETFFAEPAIDINDWFSQDENGKGWIQVLDCQKLMLNPKLYATFLLWLISEIYESLPEAGDLDKPKMVFFFDEAHMLFDDAPKVLIDKVSQMVKLIRSKGVGIYFITQSPNDIPDEVLAQLSNKVIHAIRAYTPKEQKAVRAVAESFRANSEFDISETISNLGIGEALVSVLDRDGIPTIVEKTKILPPRSMMGAINDEARNEVIVSDELNTKYASYVDNESAYEFMARLKARESLNPSGTTIDNNQNEKRNVNNTPTIRRSRSTSARTTNPRPKEYKPTSTTKRRTSSNYNRTLQSSASKIGRQVGKSIGDSIGGSFGKKLGGDIGSSLARGIFDTFLRR</sequence>
<dbReference type="EMBL" id="FNHZ01000002">
    <property type="protein sequence ID" value="SDM77187.1"/>
    <property type="molecule type" value="Genomic_DNA"/>
</dbReference>
<dbReference type="PANTHER" id="PTHR30121:SF6">
    <property type="entry name" value="SLR6007 PROTEIN"/>
    <property type="match status" value="1"/>
</dbReference>
<dbReference type="Pfam" id="PF05872">
    <property type="entry name" value="HerA_C"/>
    <property type="match status" value="1"/>
</dbReference>
<proteinExistence type="predicted"/>
<dbReference type="CDD" id="cd01127">
    <property type="entry name" value="TrwB_TraG_TraD_VirD4"/>
    <property type="match status" value="1"/>
</dbReference>
<dbReference type="RefSeq" id="WP_074521305.1">
    <property type="nucleotide sequence ID" value="NZ_FNHZ01000002.1"/>
</dbReference>
<dbReference type="OrthoDB" id="9758751at2"/>
<protein>
    <recommendedName>
        <fullName evidence="2">Helicase HerA-like C-terminal domain-containing protein</fullName>
    </recommendedName>
</protein>
<dbReference type="PANTHER" id="PTHR30121">
    <property type="entry name" value="UNCHARACTERIZED PROTEIN YJGR-RELATED"/>
    <property type="match status" value="1"/>
</dbReference>
<organism evidence="3 4">
    <name type="scientific">Lachnospira pectinoschiza</name>
    <dbReference type="NCBI Taxonomy" id="28052"/>
    <lineage>
        <taxon>Bacteria</taxon>
        <taxon>Bacillati</taxon>
        <taxon>Bacillota</taxon>
        <taxon>Clostridia</taxon>
        <taxon>Lachnospirales</taxon>
        <taxon>Lachnospiraceae</taxon>
        <taxon>Lachnospira</taxon>
    </lineage>
</organism>
<dbReference type="Proteomes" id="UP000187651">
    <property type="component" value="Unassembled WGS sequence"/>
</dbReference>
<feature type="region of interest" description="Disordered" evidence="1">
    <location>
        <begin position="435"/>
        <end position="500"/>
    </location>
</feature>
<reference evidence="4" key="1">
    <citation type="submission" date="2016-10" db="EMBL/GenBank/DDBJ databases">
        <authorList>
            <person name="Varghese N."/>
            <person name="Submissions S."/>
        </authorList>
    </citation>
    <scope>NUCLEOTIDE SEQUENCE [LARGE SCALE GENOMIC DNA]</scope>
    <source>
        <strain evidence="4">M83</strain>
    </source>
</reference>
<feature type="compositionally biased region" description="Low complexity" evidence="1">
    <location>
        <begin position="452"/>
        <end position="470"/>
    </location>
</feature>
<evidence type="ECO:0000259" key="2">
    <source>
        <dbReference type="Pfam" id="PF05872"/>
    </source>
</evidence>
<gene>
    <name evidence="3" type="ORF">SAMN05216544_1124</name>
</gene>
<dbReference type="Gene3D" id="3.40.50.300">
    <property type="entry name" value="P-loop containing nucleotide triphosphate hydrolases"/>
    <property type="match status" value="2"/>
</dbReference>
<evidence type="ECO:0000313" key="3">
    <source>
        <dbReference type="EMBL" id="SDM77187.1"/>
    </source>
</evidence>
<keyword evidence="4" id="KW-1185">Reference proteome</keyword>
<dbReference type="AlphaFoldDB" id="A0A1G9VZ25"/>
<evidence type="ECO:0000313" key="4">
    <source>
        <dbReference type="Proteomes" id="UP000187651"/>
    </source>
</evidence>
<name>A0A1G9VZ25_9FIRM</name>
<dbReference type="InterPro" id="IPR051162">
    <property type="entry name" value="T4SS_component"/>
</dbReference>